<protein>
    <submittedName>
        <fullName evidence="10">PPP family 3-phenylpropionic acid transporter</fullName>
    </submittedName>
</protein>
<proteinExistence type="predicted"/>
<evidence type="ECO:0000313" key="11">
    <source>
        <dbReference type="Proteomes" id="UP000553963"/>
    </source>
</evidence>
<dbReference type="GO" id="GO:0015528">
    <property type="term" value="F:lactose:proton symporter activity"/>
    <property type="evidence" value="ECO:0007669"/>
    <property type="project" value="TreeGrafter"/>
</dbReference>
<feature type="transmembrane region" description="Helical" evidence="8">
    <location>
        <begin position="161"/>
        <end position="180"/>
    </location>
</feature>
<dbReference type="NCBIfam" id="NF037955">
    <property type="entry name" value="mfs"/>
    <property type="match status" value="1"/>
</dbReference>
<feature type="domain" description="Major facilitator superfamily associated" evidence="9">
    <location>
        <begin position="11"/>
        <end position="359"/>
    </location>
</feature>
<feature type="transmembrane region" description="Helical" evidence="8">
    <location>
        <begin position="247"/>
        <end position="264"/>
    </location>
</feature>
<feature type="transmembrane region" description="Helical" evidence="8">
    <location>
        <begin position="364"/>
        <end position="382"/>
    </location>
</feature>
<keyword evidence="5 8" id="KW-0812">Transmembrane</keyword>
<sequence>MSAAPRHFASRLSFFYAASFVVGGIITPYLPVWLKLRGFTPELISACLAFPLLARLVFTPIGSWMADRAPNRRFAIILFAFGALVLFVPAAFLDARLGILVLTGLAVTVASLVQPTTDALALTGYRRFGLDYGRMRVWGSISFVVVSLGAGAIIGHFGEPILTELLVGAFMIAAVSAFALPVTPPMERALDDASKVKTVSKSAWRILTKRSFIAIALSTSLIQASHGVFYGFGSIHWASLGFSGDQLGILWATGVVAEILMLRFSGRFRRIGAEGFIILGAVGAVVRWSLFPVITDFAPSLALQVLHGLTFAATFVGMQMGIARDVDEERTASAQGVCQVVSGVLLAVTTLMAGPLYARIGIDSAWTMVVPAVLGLLVVWLLSRRVSPKGQRSAG</sequence>
<evidence type="ECO:0000256" key="2">
    <source>
        <dbReference type="ARBA" id="ARBA00022448"/>
    </source>
</evidence>
<dbReference type="PANTHER" id="PTHR23522">
    <property type="entry name" value="BLL5896 PROTEIN"/>
    <property type="match status" value="1"/>
</dbReference>
<dbReference type="PIRSF" id="PIRSF004925">
    <property type="entry name" value="HcaT"/>
    <property type="match status" value="1"/>
</dbReference>
<keyword evidence="4" id="KW-0997">Cell inner membrane</keyword>
<keyword evidence="7 8" id="KW-0472">Membrane</keyword>
<evidence type="ECO:0000256" key="1">
    <source>
        <dbReference type="ARBA" id="ARBA00004429"/>
    </source>
</evidence>
<feature type="transmembrane region" description="Helical" evidence="8">
    <location>
        <begin position="99"/>
        <end position="125"/>
    </location>
</feature>
<accession>A0A840AFK3</accession>
<evidence type="ECO:0000256" key="7">
    <source>
        <dbReference type="ARBA" id="ARBA00023136"/>
    </source>
</evidence>
<keyword evidence="11" id="KW-1185">Reference proteome</keyword>
<evidence type="ECO:0000313" key="10">
    <source>
        <dbReference type="EMBL" id="MBB3929139.1"/>
    </source>
</evidence>
<feature type="transmembrane region" description="Helical" evidence="8">
    <location>
        <begin position="334"/>
        <end position="358"/>
    </location>
</feature>
<evidence type="ECO:0000256" key="6">
    <source>
        <dbReference type="ARBA" id="ARBA00022989"/>
    </source>
</evidence>
<dbReference type="PANTHER" id="PTHR23522:SF10">
    <property type="entry name" value="3-PHENYLPROPIONIC ACID TRANSPORTER-RELATED"/>
    <property type="match status" value="1"/>
</dbReference>
<organism evidence="10 11">
    <name type="scientific">Kaistia hirudinis</name>
    <dbReference type="NCBI Taxonomy" id="1293440"/>
    <lineage>
        <taxon>Bacteria</taxon>
        <taxon>Pseudomonadati</taxon>
        <taxon>Pseudomonadota</taxon>
        <taxon>Alphaproteobacteria</taxon>
        <taxon>Hyphomicrobiales</taxon>
        <taxon>Kaistiaceae</taxon>
        <taxon>Kaistia</taxon>
    </lineage>
</organism>
<dbReference type="SUPFAM" id="SSF103473">
    <property type="entry name" value="MFS general substrate transporter"/>
    <property type="match status" value="1"/>
</dbReference>
<feature type="transmembrane region" description="Helical" evidence="8">
    <location>
        <begin position="212"/>
        <end position="235"/>
    </location>
</feature>
<dbReference type="InterPro" id="IPR036259">
    <property type="entry name" value="MFS_trans_sf"/>
</dbReference>
<dbReference type="InterPro" id="IPR026032">
    <property type="entry name" value="HcaT-like"/>
</dbReference>
<name>A0A840AFK3_9HYPH</name>
<dbReference type="GO" id="GO:0030395">
    <property type="term" value="F:lactose binding"/>
    <property type="evidence" value="ECO:0007669"/>
    <property type="project" value="TreeGrafter"/>
</dbReference>
<dbReference type="Proteomes" id="UP000553963">
    <property type="component" value="Unassembled WGS sequence"/>
</dbReference>
<feature type="transmembrane region" description="Helical" evidence="8">
    <location>
        <begin position="276"/>
        <end position="295"/>
    </location>
</feature>
<dbReference type="InterPro" id="IPR024989">
    <property type="entry name" value="MFS_assoc_dom"/>
</dbReference>
<evidence type="ECO:0000259" key="9">
    <source>
        <dbReference type="Pfam" id="PF12832"/>
    </source>
</evidence>
<evidence type="ECO:0000256" key="4">
    <source>
        <dbReference type="ARBA" id="ARBA00022519"/>
    </source>
</evidence>
<keyword evidence="2" id="KW-0813">Transport</keyword>
<evidence type="ECO:0000256" key="3">
    <source>
        <dbReference type="ARBA" id="ARBA00022475"/>
    </source>
</evidence>
<keyword evidence="6 8" id="KW-1133">Transmembrane helix</keyword>
<evidence type="ECO:0000256" key="5">
    <source>
        <dbReference type="ARBA" id="ARBA00022692"/>
    </source>
</evidence>
<dbReference type="GO" id="GO:0005886">
    <property type="term" value="C:plasma membrane"/>
    <property type="evidence" value="ECO:0007669"/>
    <property type="project" value="UniProtKB-SubCell"/>
</dbReference>
<feature type="transmembrane region" description="Helical" evidence="8">
    <location>
        <begin position="137"/>
        <end position="155"/>
    </location>
</feature>
<reference evidence="10 11" key="1">
    <citation type="submission" date="2020-08" db="EMBL/GenBank/DDBJ databases">
        <title>Genomic Encyclopedia of Type Strains, Phase IV (KMG-IV): sequencing the most valuable type-strain genomes for metagenomic binning, comparative biology and taxonomic classification.</title>
        <authorList>
            <person name="Goeker M."/>
        </authorList>
    </citation>
    <scope>NUCLEOTIDE SEQUENCE [LARGE SCALE GENOMIC DNA]</scope>
    <source>
        <strain evidence="10 11">DSM 25966</strain>
    </source>
</reference>
<dbReference type="RefSeq" id="WP_183396830.1">
    <property type="nucleotide sequence ID" value="NZ_JACIDS010000001.1"/>
</dbReference>
<dbReference type="EMBL" id="JACIDS010000001">
    <property type="protein sequence ID" value="MBB3929139.1"/>
    <property type="molecule type" value="Genomic_DNA"/>
</dbReference>
<feature type="transmembrane region" description="Helical" evidence="8">
    <location>
        <begin position="301"/>
        <end position="322"/>
    </location>
</feature>
<evidence type="ECO:0000256" key="8">
    <source>
        <dbReference type="SAM" id="Phobius"/>
    </source>
</evidence>
<keyword evidence="3" id="KW-1003">Cell membrane</keyword>
<dbReference type="Pfam" id="PF12832">
    <property type="entry name" value="MFS_1_like"/>
    <property type="match status" value="1"/>
</dbReference>
<feature type="transmembrane region" description="Helical" evidence="8">
    <location>
        <begin position="74"/>
        <end position="93"/>
    </location>
</feature>
<comment type="subcellular location">
    <subcellularLocation>
        <location evidence="1">Cell inner membrane</location>
        <topology evidence="1">Multi-pass membrane protein</topology>
    </subcellularLocation>
</comment>
<dbReference type="AlphaFoldDB" id="A0A840AFK3"/>
<feature type="transmembrane region" description="Helical" evidence="8">
    <location>
        <begin position="43"/>
        <end position="62"/>
    </location>
</feature>
<dbReference type="Gene3D" id="1.20.1250.20">
    <property type="entry name" value="MFS general substrate transporter like domains"/>
    <property type="match status" value="2"/>
</dbReference>
<gene>
    <name evidence="10" type="ORF">GGR25_000158</name>
</gene>
<comment type="caution">
    <text evidence="10">The sequence shown here is derived from an EMBL/GenBank/DDBJ whole genome shotgun (WGS) entry which is preliminary data.</text>
</comment>
<feature type="transmembrane region" description="Helical" evidence="8">
    <location>
        <begin position="12"/>
        <end position="31"/>
    </location>
</feature>